<evidence type="ECO:0000313" key="2">
    <source>
        <dbReference type="Proteomes" id="UP000245391"/>
    </source>
</evidence>
<gene>
    <name evidence="1" type="ORF">DF947_01735</name>
</gene>
<keyword evidence="2" id="KW-1185">Reference proteome</keyword>
<comment type="caution">
    <text evidence="1">The sequence shown here is derived from an EMBL/GenBank/DDBJ whole genome shotgun (WGS) entry which is preliminary data.</text>
</comment>
<proteinExistence type="predicted"/>
<dbReference type="Proteomes" id="UP000245391">
    <property type="component" value="Unassembled WGS sequence"/>
</dbReference>
<name>A0A317F4X6_9SPHI</name>
<evidence type="ECO:0008006" key="3">
    <source>
        <dbReference type="Google" id="ProtNLM"/>
    </source>
</evidence>
<protein>
    <recommendedName>
        <fullName evidence="3">NERD domain-containing protein</fullName>
    </recommendedName>
</protein>
<accession>A0A317F4X6</accession>
<dbReference type="AlphaFoldDB" id="A0A317F4X6"/>
<evidence type="ECO:0000313" key="1">
    <source>
        <dbReference type="EMBL" id="PWS33373.1"/>
    </source>
</evidence>
<dbReference type="EMBL" id="QGNY01000001">
    <property type="protein sequence ID" value="PWS33373.1"/>
    <property type="molecule type" value="Genomic_DNA"/>
</dbReference>
<reference evidence="2" key="1">
    <citation type="submission" date="2018-05" db="EMBL/GenBank/DDBJ databases">
        <title>Pedobacter paludis sp. nov., isolated from wetland soil.</title>
        <authorList>
            <person name="Zhang Y."/>
        </authorList>
    </citation>
    <scope>NUCLEOTIDE SEQUENCE [LARGE SCALE GENOMIC DNA]</scope>
    <source>
        <strain evidence="2">R-8</strain>
    </source>
</reference>
<sequence>MESEDSFLEGQQEMDRIIASWPTMASEHYDTLLEWLPKFSSFQLLANIIHYNHAHRADEYTDYREDRMFVAAEVVGMICLKFPFQAKHDFDSGMTLLSALRHVQDAAVGFLMLKRAMIMQANNKLDDSTLVKVTNKLMEDELMVRNPGLPEHHEQISAALFAGMDIELRKHFGFGIGDSILIRRKFIELVNHRFQLKLKEAKVNALPLIGEIITFRNTGKRKEESIISPEQIQYFAALKSKLMKKEVEMYCYSEIFLSLDQVYAFTAKELADFCGLSAELVAKFLDCFSTRFTSVARDEEVIKSDIILKSKPIIYADGRYIIPSFPLLSWCVEPAFEKYINSNAKLAQRYKDIKHDFLLSKGLEEFSRMLPEARLYPANLYYQQSASKVNEVDGLIAYDRTLFIIEAKGHRLTQKAKDGHYLRTENHLEQIIRDSTAQGVRVKNFILSHQDTAVFKTQTGKLVEICPNDYDDYIIVSLTLEPMGHLIPLMKVGNDLNYFQDAFPWIVSLYDLIVIADMIDHPILLLHYLKRRRQFLSEQDISIYDEIDILAYFLDNGLYIQHTLEDARQKGVSWMSFDNNSDAINDYYMFKFGKKTKLTAKPVYFLNPSYLKLLDAVAKANIPHRTELALEMLECGTDAIAKFLNFIHHCKTEFARDGKLHDCSMIVGGNELGLTYMCGPDKSTLDRTLFAHCQYKFDTQKSLSWVGIGDLSALPGAFDIQCSVIIRSTQPERYK</sequence>
<organism evidence="1 2">
    <name type="scientific">Pedobacter paludis</name>
    <dbReference type="NCBI Taxonomy" id="2203212"/>
    <lineage>
        <taxon>Bacteria</taxon>
        <taxon>Pseudomonadati</taxon>
        <taxon>Bacteroidota</taxon>
        <taxon>Sphingobacteriia</taxon>
        <taxon>Sphingobacteriales</taxon>
        <taxon>Sphingobacteriaceae</taxon>
        <taxon>Pedobacter</taxon>
    </lineage>
</organism>
<dbReference type="RefSeq" id="WP_109927960.1">
    <property type="nucleotide sequence ID" value="NZ_QGNY01000001.1"/>
</dbReference>
<dbReference type="OrthoDB" id="7060647at2"/>